<reference evidence="4" key="2">
    <citation type="submission" date="2023-10" db="EMBL/GenBank/DDBJ databases">
        <authorList>
            <person name="Choi B."/>
        </authorList>
    </citation>
    <scope>NUCLEOTIDE SEQUENCE</scope>
    <source>
        <strain evidence="4">UMB0763</strain>
    </source>
</reference>
<evidence type="ECO:0000313" key="4">
    <source>
        <dbReference type="EMBL" id="WOT01916.1"/>
    </source>
</evidence>
<dbReference type="GO" id="GO:1903509">
    <property type="term" value="P:liposaccharide metabolic process"/>
    <property type="evidence" value="ECO:0007669"/>
    <property type="project" value="UniProtKB-ARBA"/>
</dbReference>
<accession>A0AAF0YSF5</accession>
<name>A0AAF0YSF5_9CORY</name>
<dbReference type="RefSeq" id="WP_101678538.1">
    <property type="nucleotide sequence ID" value="NZ_CAMYCO010000006.1"/>
</dbReference>
<evidence type="ECO:0000256" key="2">
    <source>
        <dbReference type="ARBA" id="ARBA00022679"/>
    </source>
</evidence>
<dbReference type="GO" id="GO:0016758">
    <property type="term" value="F:hexosyltransferase activity"/>
    <property type="evidence" value="ECO:0007669"/>
    <property type="project" value="TreeGrafter"/>
</dbReference>
<evidence type="ECO:0000256" key="1">
    <source>
        <dbReference type="ARBA" id="ARBA00022676"/>
    </source>
</evidence>
<dbReference type="Proteomes" id="UP000234560">
    <property type="component" value="Chromosome"/>
</dbReference>
<protein>
    <submittedName>
        <fullName evidence="4">Glycosyltransferase family 4 protein</fullName>
    </submittedName>
</protein>
<dbReference type="InterPro" id="IPR028098">
    <property type="entry name" value="Glyco_trans_4-like_N"/>
</dbReference>
<evidence type="ECO:0000259" key="3">
    <source>
        <dbReference type="Pfam" id="PF13579"/>
    </source>
</evidence>
<dbReference type="GO" id="GO:1901137">
    <property type="term" value="P:carbohydrate derivative biosynthetic process"/>
    <property type="evidence" value="ECO:0007669"/>
    <property type="project" value="UniProtKB-ARBA"/>
</dbReference>
<keyword evidence="2" id="KW-0808">Transferase</keyword>
<dbReference type="CDD" id="cd03794">
    <property type="entry name" value="GT4_WbuB-like"/>
    <property type="match status" value="1"/>
</dbReference>
<dbReference type="PANTHER" id="PTHR45947">
    <property type="entry name" value="SULFOQUINOVOSYL TRANSFERASE SQD2"/>
    <property type="match status" value="1"/>
</dbReference>
<proteinExistence type="predicted"/>
<organism evidence="4 5">
    <name type="scientific">Corynebacterium pyruviciproducens</name>
    <dbReference type="NCBI Taxonomy" id="598660"/>
    <lineage>
        <taxon>Bacteria</taxon>
        <taxon>Bacillati</taxon>
        <taxon>Actinomycetota</taxon>
        <taxon>Actinomycetes</taxon>
        <taxon>Mycobacteriales</taxon>
        <taxon>Corynebacteriaceae</taxon>
        <taxon>Corynebacterium</taxon>
    </lineage>
</organism>
<evidence type="ECO:0000313" key="5">
    <source>
        <dbReference type="Proteomes" id="UP000234560"/>
    </source>
</evidence>
<dbReference type="PANTHER" id="PTHR45947:SF3">
    <property type="entry name" value="SULFOQUINOVOSYL TRANSFERASE SQD2"/>
    <property type="match status" value="1"/>
</dbReference>
<gene>
    <name evidence="4" type="ORF">CYJ47_11795</name>
</gene>
<dbReference type="SUPFAM" id="SSF53756">
    <property type="entry name" value="UDP-Glycosyltransferase/glycogen phosphorylase"/>
    <property type="match status" value="1"/>
</dbReference>
<feature type="domain" description="Glycosyltransferase subfamily 4-like N-terminal" evidence="3">
    <location>
        <begin position="21"/>
        <end position="203"/>
    </location>
</feature>
<dbReference type="EMBL" id="CP136958">
    <property type="protein sequence ID" value="WOT01916.1"/>
    <property type="molecule type" value="Genomic_DNA"/>
</dbReference>
<dbReference type="Gene3D" id="3.40.50.2000">
    <property type="entry name" value="Glycogen Phosphorylase B"/>
    <property type="match status" value="2"/>
</dbReference>
<sequence length="398" mass="43978">MRVLVVSQYWHPDNGIPQHRWKWITEILSEAGHTVDVVCPHPVSGDDEAGEETIFYTHPFSGGRGLTRRALQQLLASLDAVRMGIVGPNKPDIIIGTVPALPTALSTWALAKARRVPYVIDLRDAWPDLLNYTDRWNESVASTPSLRERVLRGLPTKIASSALKNLIVAVLKQASGIIVTAETLAHDLHRKGVDKPYMVTVRNVFPRATPFTYRPRADREPGTLHVLYAGTLGRAQMLANAVEALKHTHGVTLRLVGSGAARKHLIAATKGLPVEFYNKTKPEDLTKHYQWADVALVHLADWEPLNRAVPSKTYELMEMRMPITAAVDGEAGHIIEEIAGGHVVPTSDPQRLADLWNTLARTDTIAPGSFEGKSWVEEQRTRVSPDALTKLLNHLRGA</sequence>
<reference evidence="4" key="1">
    <citation type="submission" date="2017-12" db="EMBL/GenBank/DDBJ databases">
        <authorList>
            <person name="Thomas-White K."/>
            <person name="Wolfe A.J."/>
        </authorList>
    </citation>
    <scope>NUCLEOTIDE SEQUENCE</scope>
    <source>
        <strain evidence="4">UMB0763</strain>
    </source>
</reference>
<keyword evidence="1" id="KW-0328">Glycosyltransferase</keyword>
<dbReference type="AlphaFoldDB" id="A0AAF0YSF5"/>
<dbReference type="Pfam" id="PF13692">
    <property type="entry name" value="Glyco_trans_1_4"/>
    <property type="match status" value="1"/>
</dbReference>
<dbReference type="Pfam" id="PF13579">
    <property type="entry name" value="Glyco_trans_4_4"/>
    <property type="match status" value="1"/>
</dbReference>
<dbReference type="KEGG" id="cpyr:CYJ47_11795"/>
<dbReference type="InterPro" id="IPR050194">
    <property type="entry name" value="Glycosyltransferase_grp1"/>
</dbReference>